<protein>
    <submittedName>
        <fullName evidence="2">Uncharacterized protein</fullName>
    </submittedName>
</protein>
<reference evidence="2 3" key="1">
    <citation type="submission" date="2021-06" db="EMBL/GenBank/DDBJ databases">
        <title>Caerostris darwini draft genome.</title>
        <authorList>
            <person name="Kono N."/>
            <person name="Arakawa K."/>
        </authorList>
    </citation>
    <scope>NUCLEOTIDE SEQUENCE [LARGE SCALE GENOMIC DNA]</scope>
</reference>
<proteinExistence type="predicted"/>
<organism evidence="2 3">
    <name type="scientific">Caerostris darwini</name>
    <dbReference type="NCBI Taxonomy" id="1538125"/>
    <lineage>
        <taxon>Eukaryota</taxon>
        <taxon>Metazoa</taxon>
        <taxon>Ecdysozoa</taxon>
        <taxon>Arthropoda</taxon>
        <taxon>Chelicerata</taxon>
        <taxon>Arachnida</taxon>
        <taxon>Araneae</taxon>
        <taxon>Araneomorphae</taxon>
        <taxon>Entelegynae</taxon>
        <taxon>Araneoidea</taxon>
        <taxon>Araneidae</taxon>
        <taxon>Caerostris</taxon>
    </lineage>
</organism>
<evidence type="ECO:0000313" key="3">
    <source>
        <dbReference type="Proteomes" id="UP001054837"/>
    </source>
</evidence>
<accession>A0AAV4QLD6</accession>
<dbReference type="AlphaFoldDB" id="A0AAV4QLD6"/>
<feature type="region of interest" description="Disordered" evidence="1">
    <location>
        <begin position="1"/>
        <end position="25"/>
    </location>
</feature>
<dbReference type="Proteomes" id="UP001054837">
    <property type="component" value="Unassembled WGS sequence"/>
</dbReference>
<dbReference type="EMBL" id="BPLQ01004579">
    <property type="protein sequence ID" value="GIY09062.1"/>
    <property type="molecule type" value="Genomic_DNA"/>
</dbReference>
<keyword evidence="3" id="KW-1185">Reference proteome</keyword>
<evidence type="ECO:0000313" key="2">
    <source>
        <dbReference type="EMBL" id="GIY09062.1"/>
    </source>
</evidence>
<name>A0AAV4QLD6_9ARAC</name>
<comment type="caution">
    <text evidence="2">The sequence shown here is derived from an EMBL/GenBank/DDBJ whole genome shotgun (WGS) entry which is preliminary data.</text>
</comment>
<gene>
    <name evidence="2" type="ORF">CDAR_234191</name>
</gene>
<feature type="compositionally biased region" description="Polar residues" evidence="1">
    <location>
        <begin position="1"/>
        <end position="13"/>
    </location>
</feature>
<evidence type="ECO:0000256" key="1">
    <source>
        <dbReference type="SAM" id="MobiDB-lite"/>
    </source>
</evidence>
<sequence length="120" mass="13351">MFQNSNIPYSASSDPPPQREAASFDSASLRRVQKGLFSTRNRLQTVKALFGGMHVYTKGVPLMPQIERAELWSIAGVFQHLLSAPGPPGLVRLGRVAMAWAHYAVGEKQRHRPKIKTMSH</sequence>